<accession>A0A926NHG2</accession>
<name>A0A926NHG2_9SPHI</name>
<dbReference type="InterPro" id="IPR025232">
    <property type="entry name" value="DUF4174"/>
</dbReference>
<keyword evidence="4" id="KW-1185">Reference proteome</keyword>
<protein>
    <submittedName>
        <fullName evidence="3">DUF4174 domain-containing protein</fullName>
    </submittedName>
</protein>
<feature type="domain" description="DUF4174" evidence="2">
    <location>
        <begin position="17"/>
        <end position="114"/>
    </location>
</feature>
<proteinExistence type="predicted"/>
<evidence type="ECO:0000313" key="4">
    <source>
        <dbReference type="Proteomes" id="UP000619078"/>
    </source>
</evidence>
<reference evidence="3" key="1">
    <citation type="submission" date="2020-09" db="EMBL/GenBank/DDBJ databases">
        <title>Novel species of Mucilaginibacter isolated from a glacier on the Tibetan Plateau.</title>
        <authorList>
            <person name="Liu Q."/>
            <person name="Xin Y.-H."/>
        </authorList>
    </citation>
    <scope>NUCLEOTIDE SEQUENCE</scope>
    <source>
        <strain evidence="3">ZB1P21</strain>
    </source>
</reference>
<dbReference type="EMBL" id="JACWMX010000001">
    <property type="protein sequence ID" value="MBD1392144.1"/>
    <property type="molecule type" value="Genomic_DNA"/>
</dbReference>
<gene>
    <name evidence="3" type="ORF">IDJ76_03440</name>
</gene>
<sequence>MISLLLIALTLLPGQSSNKRILAVYTKNVENAKYEKQLQLLNADKPGLTERDLVIETYVYSTKTAARFKKHNIKDAFTVTLTGKDGGEKLRETEPITLKKLYSTIDAMPMRKQEMKP</sequence>
<dbReference type="Pfam" id="PF13778">
    <property type="entry name" value="DUF4174"/>
    <property type="match status" value="1"/>
</dbReference>
<evidence type="ECO:0000259" key="2">
    <source>
        <dbReference type="Pfam" id="PF13778"/>
    </source>
</evidence>
<dbReference type="RefSeq" id="WP_191160735.1">
    <property type="nucleotide sequence ID" value="NZ_JACWMX010000001.1"/>
</dbReference>
<organism evidence="3 4">
    <name type="scientific">Mucilaginibacter glaciei</name>
    <dbReference type="NCBI Taxonomy" id="2772109"/>
    <lineage>
        <taxon>Bacteria</taxon>
        <taxon>Pseudomonadati</taxon>
        <taxon>Bacteroidota</taxon>
        <taxon>Sphingobacteriia</taxon>
        <taxon>Sphingobacteriales</taxon>
        <taxon>Sphingobacteriaceae</taxon>
        <taxon>Mucilaginibacter</taxon>
    </lineage>
</organism>
<evidence type="ECO:0000256" key="1">
    <source>
        <dbReference type="ARBA" id="ARBA00022729"/>
    </source>
</evidence>
<dbReference type="Proteomes" id="UP000619078">
    <property type="component" value="Unassembled WGS sequence"/>
</dbReference>
<evidence type="ECO:0000313" key="3">
    <source>
        <dbReference type="EMBL" id="MBD1392144.1"/>
    </source>
</evidence>
<keyword evidence="1" id="KW-0732">Signal</keyword>
<comment type="caution">
    <text evidence="3">The sequence shown here is derived from an EMBL/GenBank/DDBJ whole genome shotgun (WGS) entry which is preliminary data.</text>
</comment>
<dbReference type="AlphaFoldDB" id="A0A926NHG2"/>